<dbReference type="InterPro" id="IPR036291">
    <property type="entry name" value="NAD(P)-bd_dom_sf"/>
</dbReference>
<dbReference type="InterPro" id="IPR051783">
    <property type="entry name" value="NAD(P)-dependent_oxidoreduct"/>
</dbReference>
<dbReference type="PANTHER" id="PTHR48079:SF6">
    <property type="entry name" value="NAD(P)-BINDING DOMAIN-CONTAINING PROTEIN-RELATED"/>
    <property type="match status" value="1"/>
</dbReference>
<reference evidence="2 3" key="1">
    <citation type="submission" date="2024-05" db="EMBL/GenBank/DDBJ databases">
        <title>A draft genome resource for the thread blight pathogen Marasmius tenuissimus strain MS-2.</title>
        <authorList>
            <person name="Yulfo-Soto G.E."/>
            <person name="Baruah I.K."/>
            <person name="Amoako-Attah I."/>
            <person name="Bukari Y."/>
            <person name="Meinhardt L.W."/>
            <person name="Bailey B.A."/>
            <person name="Cohen S.P."/>
        </authorList>
    </citation>
    <scope>NUCLEOTIDE SEQUENCE [LARGE SCALE GENOMIC DNA]</scope>
    <source>
        <strain evidence="2 3">MS-2</strain>
    </source>
</reference>
<sequence>MSSAVAITQAMSAPPQPSQAKLVVLITGATGYVGGSVLYRLLNLPDAQSKYELRTVVRNAEKAEKLREFGVKTIIGSHSDVDLMARESKEADVILTAGDCDDLNVVEGITKGMKKHFEATGTRPILIHSSGAGVISDPALGEYTSDTIFDDTNLAQLESIPHDAPHRPVELKIINADEEGYAKTYIVAAGIIYGVARHPLVVPGISNPRSLFFRLLVPTAIKRGNGIAIGKGENTWLIVSIDEGELRFQDEIIGNQPKDLLVADFYELLFKSVLDQSRLKEVPHGKEGYFFLGAEEIKTYRYHNDVSRILFDLGKAESAQPTQFTLEEAEKYFGPQEST</sequence>
<keyword evidence="3" id="KW-1185">Reference proteome</keyword>
<dbReference type="Gene3D" id="3.40.50.720">
    <property type="entry name" value="NAD(P)-binding Rossmann-like Domain"/>
    <property type="match status" value="1"/>
</dbReference>
<dbReference type="InterPro" id="IPR016040">
    <property type="entry name" value="NAD(P)-bd_dom"/>
</dbReference>
<evidence type="ECO:0000313" key="2">
    <source>
        <dbReference type="EMBL" id="KAL0063875.1"/>
    </source>
</evidence>
<protein>
    <recommendedName>
        <fullName evidence="1">NAD(P)-binding domain-containing protein</fullName>
    </recommendedName>
</protein>
<name>A0ABR2ZRI9_9AGAR</name>
<organism evidence="2 3">
    <name type="scientific">Marasmius tenuissimus</name>
    <dbReference type="NCBI Taxonomy" id="585030"/>
    <lineage>
        <taxon>Eukaryota</taxon>
        <taxon>Fungi</taxon>
        <taxon>Dikarya</taxon>
        <taxon>Basidiomycota</taxon>
        <taxon>Agaricomycotina</taxon>
        <taxon>Agaricomycetes</taxon>
        <taxon>Agaricomycetidae</taxon>
        <taxon>Agaricales</taxon>
        <taxon>Marasmiineae</taxon>
        <taxon>Marasmiaceae</taxon>
        <taxon>Marasmius</taxon>
    </lineage>
</organism>
<accession>A0ABR2ZRI9</accession>
<dbReference type="Proteomes" id="UP001437256">
    <property type="component" value="Unassembled WGS sequence"/>
</dbReference>
<feature type="domain" description="NAD(P)-binding" evidence="1">
    <location>
        <begin position="28"/>
        <end position="143"/>
    </location>
</feature>
<dbReference type="PANTHER" id="PTHR48079">
    <property type="entry name" value="PROTEIN YEEZ"/>
    <property type="match status" value="1"/>
</dbReference>
<evidence type="ECO:0000313" key="3">
    <source>
        <dbReference type="Proteomes" id="UP001437256"/>
    </source>
</evidence>
<dbReference type="SUPFAM" id="SSF51735">
    <property type="entry name" value="NAD(P)-binding Rossmann-fold domains"/>
    <property type="match status" value="1"/>
</dbReference>
<proteinExistence type="predicted"/>
<gene>
    <name evidence="2" type="ORF">AAF712_009229</name>
</gene>
<evidence type="ECO:0000259" key="1">
    <source>
        <dbReference type="Pfam" id="PF13460"/>
    </source>
</evidence>
<dbReference type="EMBL" id="JBBXMP010000072">
    <property type="protein sequence ID" value="KAL0063875.1"/>
    <property type="molecule type" value="Genomic_DNA"/>
</dbReference>
<comment type="caution">
    <text evidence="2">The sequence shown here is derived from an EMBL/GenBank/DDBJ whole genome shotgun (WGS) entry which is preliminary data.</text>
</comment>
<dbReference type="Pfam" id="PF13460">
    <property type="entry name" value="NAD_binding_10"/>
    <property type="match status" value="1"/>
</dbReference>